<sequence length="483" mass="48667">MGKRLHVTFSATLTAALTSGLLTLTGGTASAAITVPKPDFNGDGFADTAISAPQTTVNGRASAGTVAVVYGSATGLDKTRRQVISQDTSGIPGTAESGDEFGWDQSAGDMDGDGYTDLVVVQPNERIGSTGDAGTVTILWGSAAGLTSGSDLKGPFPENHHWFGGVVAVGDYNGDGKKDLAVNGTPGINIFYGPLTRTGQAAKRQDLDPYAQARMDVGEVMIAGNVTGDAADELLMMGNYETSGGDYVDRSILYRGGTSGLAPAGKLAGGYTAAIGDINKDGYGDVVTGHAFEKRSWSPDGALGGAITVTYGSATGLSTTRTPVKITQDTAGIPGGGEADDHFGWDVAIGDVNGDGYGDVAVGSEGEDLGGVLDAGLVTVLRGSSTGLTGTGAVAYEQNTSGIPGGNEPRDSFGFAVGLPDANADGRSELLVGSRDENAGTGMVWYLRSSATGGLSTSGVTYFSQSGLGGPGGFSSFGSRFAH</sequence>
<dbReference type="RefSeq" id="WP_386411511.1">
    <property type="nucleotide sequence ID" value="NZ_JBHSZO010000003.1"/>
</dbReference>
<dbReference type="InterPro" id="IPR028994">
    <property type="entry name" value="Integrin_alpha_N"/>
</dbReference>
<dbReference type="SMART" id="SM00191">
    <property type="entry name" value="Int_alpha"/>
    <property type="match status" value="6"/>
</dbReference>
<evidence type="ECO:0000256" key="2">
    <source>
        <dbReference type="ARBA" id="ARBA00022737"/>
    </source>
</evidence>
<accession>A0ABW2G8R8</accession>
<evidence type="ECO:0000256" key="5">
    <source>
        <dbReference type="SAM" id="SignalP"/>
    </source>
</evidence>
<dbReference type="InterPro" id="IPR013519">
    <property type="entry name" value="Int_alpha_beta-p"/>
</dbReference>
<dbReference type="PANTHER" id="PTHR23221">
    <property type="entry name" value="GLYCOSYLPHOSPHATIDYLINOSITOL PHOSPHOLIPASE D"/>
    <property type="match status" value="1"/>
</dbReference>
<name>A0ABW2G8R8_9ACTN</name>
<feature type="chain" id="PRO_5046046681" evidence="5">
    <location>
        <begin position="32"/>
        <end position="483"/>
    </location>
</feature>
<evidence type="ECO:0000256" key="1">
    <source>
        <dbReference type="ARBA" id="ARBA00022729"/>
    </source>
</evidence>
<reference evidence="7" key="1">
    <citation type="journal article" date="2019" name="Int. J. Syst. Evol. Microbiol.">
        <title>The Global Catalogue of Microorganisms (GCM) 10K type strain sequencing project: providing services to taxonomists for standard genome sequencing and annotation.</title>
        <authorList>
            <consortium name="The Broad Institute Genomics Platform"/>
            <consortium name="The Broad Institute Genome Sequencing Center for Infectious Disease"/>
            <person name="Wu L."/>
            <person name="Ma J."/>
        </authorList>
    </citation>
    <scope>NUCLEOTIDE SEQUENCE [LARGE SCALE GENOMIC DNA]</scope>
    <source>
        <strain evidence="7">CGMCC 1.13681</strain>
    </source>
</reference>
<comment type="caution">
    <text evidence="6">The sequence shown here is derived from an EMBL/GenBank/DDBJ whole genome shotgun (WGS) entry which is preliminary data.</text>
</comment>
<keyword evidence="2" id="KW-0677">Repeat</keyword>
<keyword evidence="3" id="KW-0378">Hydrolase</keyword>
<organism evidence="6 7">
    <name type="scientific">Streptomyces polyrhachis</name>
    <dbReference type="NCBI Taxonomy" id="1282885"/>
    <lineage>
        <taxon>Bacteria</taxon>
        <taxon>Bacillati</taxon>
        <taxon>Actinomycetota</taxon>
        <taxon>Actinomycetes</taxon>
        <taxon>Kitasatosporales</taxon>
        <taxon>Streptomycetaceae</taxon>
        <taxon>Streptomyces</taxon>
    </lineage>
</organism>
<dbReference type="PROSITE" id="PS51470">
    <property type="entry name" value="FG_GAP"/>
    <property type="match status" value="1"/>
</dbReference>
<dbReference type="Proteomes" id="UP001596413">
    <property type="component" value="Unassembled WGS sequence"/>
</dbReference>
<dbReference type="Gene3D" id="2.130.10.130">
    <property type="entry name" value="Integrin alpha, N-terminal"/>
    <property type="match status" value="4"/>
</dbReference>
<dbReference type="SUPFAM" id="SSF69318">
    <property type="entry name" value="Integrin alpha N-terminal domain"/>
    <property type="match status" value="1"/>
</dbReference>
<gene>
    <name evidence="6" type="ORF">ACFQLX_02775</name>
</gene>
<dbReference type="PANTHER" id="PTHR23221:SF7">
    <property type="entry name" value="PHOSPHATIDYLINOSITOL-GLYCAN-SPECIFIC PHOSPHOLIPASE D"/>
    <property type="match status" value="1"/>
</dbReference>
<protein>
    <submittedName>
        <fullName evidence="6">FG-GAP and VCBS repeat-containing protein</fullName>
    </submittedName>
</protein>
<dbReference type="Pfam" id="PF13517">
    <property type="entry name" value="FG-GAP_3"/>
    <property type="match status" value="1"/>
</dbReference>
<keyword evidence="4" id="KW-0325">Glycoprotein</keyword>
<dbReference type="EMBL" id="JBHSZO010000003">
    <property type="protein sequence ID" value="MFC7217100.1"/>
    <property type="molecule type" value="Genomic_DNA"/>
</dbReference>
<feature type="signal peptide" evidence="5">
    <location>
        <begin position="1"/>
        <end position="31"/>
    </location>
</feature>
<evidence type="ECO:0000313" key="7">
    <source>
        <dbReference type="Proteomes" id="UP001596413"/>
    </source>
</evidence>
<proteinExistence type="predicted"/>
<evidence type="ECO:0000313" key="6">
    <source>
        <dbReference type="EMBL" id="MFC7217100.1"/>
    </source>
</evidence>
<keyword evidence="1 5" id="KW-0732">Signal</keyword>
<evidence type="ECO:0000256" key="3">
    <source>
        <dbReference type="ARBA" id="ARBA00022801"/>
    </source>
</evidence>
<evidence type="ECO:0000256" key="4">
    <source>
        <dbReference type="ARBA" id="ARBA00023180"/>
    </source>
</evidence>
<keyword evidence="7" id="KW-1185">Reference proteome</keyword>
<dbReference type="Pfam" id="PF01839">
    <property type="entry name" value="FG-GAP"/>
    <property type="match status" value="2"/>
</dbReference>
<dbReference type="InterPro" id="IPR013517">
    <property type="entry name" value="FG-GAP"/>
</dbReference>